<reference evidence="2" key="1">
    <citation type="journal article" date="2019" name="Int. J. Syst. Evol. Microbiol.">
        <title>The Global Catalogue of Microorganisms (GCM) 10K type strain sequencing project: providing services to taxonomists for standard genome sequencing and annotation.</title>
        <authorList>
            <consortium name="The Broad Institute Genomics Platform"/>
            <consortium name="The Broad Institute Genome Sequencing Center for Infectious Disease"/>
            <person name="Wu L."/>
            <person name="Ma J."/>
        </authorList>
    </citation>
    <scope>NUCLEOTIDE SEQUENCE [LARGE SCALE GENOMIC DNA]</scope>
    <source>
        <strain evidence="2">JCM 17551</strain>
    </source>
</reference>
<accession>A0ABP7NAL4</accession>
<dbReference type="Proteomes" id="UP001501565">
    <property type="component" value="Unassembled WGS sequence"/>
</dbReference>
<comment type="caution">
    <text evidence="1">The sequence shown here is derived from an EMBL/GenBank/DDBJ whole genome shotgun (WGS) entry which is preliminary data.</text>
</comment>
<dbReference type="EMBL" id="BAABBN010000015">
    <property type="protein sequence ID" value="GAA3940232.1"/>
    <property type="molecule type" value="Genomic_DNA"/>
</dbReference>
<name>A0ABP7NAL4_9GAMM</name>
<organism evidence="1 2">
    <name type="scientific">Litoribacillus peritrichatus</name>
    <dbReference type="NCBI Taxonomy" id="718191"/>
    <lineage>
        <taxon>Bacteria</taxon>
        <taxon>Pseudomonadati</taxon>
        <taxon>Pseudomonadota</taxon>
        <taxon>Gammaproteobacteria</taxon>
        <taxon>Oceanospirillales</taxon>
        <taxon>Oceanospirillaceae</taxon>
        <taxon>Litoribacillus</taxon>
    </lineage>
</organism>
<evidence type="ECO:0000313" key="1">
    <source>
        <dbReference type="EMBL" id="GAA3940232.1"/>
    </source>
</evidence>
<dbReference type="RefSeq" id="WP_344800446.1">
    <property type="nucleotide sequence ID" value="NZ_BAABBN010000015.1"/>
</dbReference>
<proteinExistence type="predicted"/>
<keyword evidence="2" id="KW-1185">Reference proteome</keyword>
<evidence type="ECO:0000313" key="2">
    <source>
        <dbReference type="Proteomes" id="UP001501565"/>
    </source>
</evidence>
<sequence length="125" mass="14195">MYPDIEIYIKNTSIEDITAWLTSELGTTKDLGIIKSGLHHFTVEYQDKTLPVMIFPNAVGKAWTSVWFDTADTPWDDDLTCGTVAAKALETEVRCTRSGWTEDQDPDEWTKISATGETEDFLWKK</sequence>
<protein>
    <submittedName>
        <fullName evidence="1">Uncharacterized protein</fullName>
    </submittedName>
</protein>
<gene>
    <name evidence="1" type="ORF">GCM10022277_40260</name>
</gene>